<accession>A0A9P1DD46</accession>
<dbReference type="Gene3D" id="2.40.128.20">
    <property type="match status" value="1"/>
</dbReference>
<keyword evidence="4" id="KW-1185">Reference proteome</keyword>
<dbReference type="AlphaFoldDB" id="A0A9P1DD46"/>
<gene>
    <name evidence="1" type="ORF">C1SCF055_LOCUS33102</name>
</gene>
<protein>
    <submittedName>
        <fullName evidence="3">Pentatricopeptide repeat-containing protein, chloroplastic</fullName>
    </submittedName>
</protein>
<comment type="caution">
    <text evidence="1">The sequence shown here is derived from an EMBL/GenBank/DDBJ whole genome shotgun (WGS) entry which is preliminary data.</text>
</comment>
<sequence>MAYARAPDFALKIGPWSFFCFCGAAEFREPEIEQLDDDRAFEPLERPCSLNNLHDEEQGQLEDALPNFSGEWLLVKAEGDWDSFLKEMDVGYMTRTMVQAMGYGVGVMKQIVEHQSNELKVTLISPKGTSTSTIVINGVEQESVDPMDGKMVKVVPCWRGNALEVKSRWADTLKELPVNRRFLKGPQMIIESTTASGLVVKRVFEAKEKGHAPRSLFSVVDMVALTGLAK</sequence>
<dbReference type="CDD" id="cd00742">
    <property type="entry name" value="FABP"/>
    <property type="match status" value="1"/>
</dbReference>
<dbReference type="InterPro" id="IPR012674">
    <property type="entry name" value="Calycin"/>
</dbReference>
<evidence type="ECO:0000313" key="2">
    <source>
        <dbReference type="EMBL" id="CAL1160927.1"/>
    </source>
</evidence>
<organism evidence="1">
    <name type="scientific">Cladocopium goreaui</name>
    <dbReference type="NCBI Taxonomy" id="2562237"/>
    <lineage>
        <taxon>Eukaryota</taxon>
        <taxon>Sar</taxon>
        <taxon>Alveolata</taxon>
        <taxon>Dinophyceae</taxon>
        <taxon>Suessiales</taxon>
        <taxon>Symbiodiniaceae</taxon>
        <taxon>Cladocopium</taxon>
    </lineage>
</organism>
<name>A0A9P1DD46_9DINO</name>
<dbReference type="EMBL" id="CAMXCT030004079">
    <property type="protein sequence ID" value="CAL4794864.1"/>
    <property type="molecule type" value="Genomic_DNA"/>
</dbReference>
<proteinExistence type="predicted"/>
<evidence type="ECO:0000313" key="3">
    <source>
        <dbReference type="EMBL" id="CAL4794864.1"/>
    </source>
</evidence>
<evidence type="ECO:0000313" key="1">
    <source>
        <dbReference type="EMBL" id="CAI4007552.1"/>
    </source>
</evidence>
<dbReference type="OrthoDB" id="424078at2759"/>
<reference evidence="1" key="1">
    <citation type="submission" date="2022-10" db="EMBL/GenBank/DDBJ databases">
        <authorList>
            <person name="Chen Y."/>
            <person name="Dougan E. K."/>
            <person name="Chan C."/>
            <person name="Rhodes N."/>
            <person name="Thang M."/>
        </authorList>
    </citation>
    <scope>NUCLEOTIDE SEQUENCE</scope>
</reference>
<reference evidence="2" key="2">
    <citation type="submission" date="2024-04" db="EMBL/GenBank/DDBJ databases">
        <authorList>
            <person name="Chen Y."/>
            <person name="Shah S."/>
            <person name="Dougan E. K."/>
            <person name="Thang M."/>
            <person name="Chan C."/>
        </authorList>
    </citation>
    <scope>NUCLEOTIDE SEQUENCE [LARGE SCALE GENOMIC DNA]</scope>
</reference>
<dbReference type="Proteomes" id="UP001152797">
    <property type="component" value="Unassembled WGS sequence"/>
</dbReference>
<dbReference type="EMBL" id="CAMXCT020004079">
    <property type="protein sequence ID" value="CAL1160927.1"/>
    <property type="molecule type" value="Genomic_DNA"/>
</dbReference>
<evidence type="ECO:0000313" key="4">
    <source>
        <dbReference type="Proteomes" id="UP001152797"/>
    </source>
</evidence>
<dbReference type="SUPFAM" id="SSF50814">
    <property type="entry name" value="Lipocalins"/>
    <property type="match status" value="1"/>
</dbReference>
<dbReference type="EMBL" id="CAMXCT010004079">
    <property type="protein sequence ID" value="CAI4007552.1"/>
    <property type="molecule type" value="Genomic_DNA"/>
</dbReference>